<dbReference type="OrthoDB" id="9796817at2"/>
<dbReference type="PROSITE" id="PS51257">
    <property type="entry name" value="PROKAR_LIPOPROTEIN"/>
    <property type="match status" value="1"/>
</dbReference>
<feature type="signal peptide" evidence="5">
    <location>
        <begin position="1"/>
        <end position="20"/>
    </location>
</feature>
<dbReference type="InterPro" id="IPR030678">
    <property type="entry name" value="Peptide/Ni-bd"/>
</dbReference>
<evidence type="ECO:0000256" key="5">
    <source>
        <dbReference type="SAM" id="SignalP"/>
    </source>
</evidence>
<dbReference type="CDD" id="cd08514">
    <property type="entry name" value="PBP2_AppA_like"/>
    <property type="match status" value="1"/>
</dbReference>
<protein>
    <submittedName>
        <fullName evidence="7">Peptide-binding protein</fullName>
    </submittedName>
</protein>
<dbReference type="GO" id="GO:0043190">
    <property type="term" value="C:ATP-binding cassette (ABC) transporter complex"/>
    <property type="evidence" value="ECO:0007669"/>
    <property type="project" value="InterPro"/>
</dbReference>
<evidence type="ECO:0000256" key="4">
    <source>
        <dbReference type="SAM" id="MobiDB-lite"/>
    </source>
</evidence>
<dbReference type="EMBL" id="WBOT01000006">
    <property type="protein sequence ID" value="KAB2330867.1"/>
    <property type="molecule type" value="Genomic_DNA"/>
</dbReference>
<dbReference type="Proteomes" id="UP000441354">
    <property type="component" value="Unassembled WGS sequence"/>
</dbReference>
<keyword evidence="8" id="KW-1185">Reference proteome</keyword>
<dbReference type="GO" id="GO:1904680">
    <property type="term" value="F:peptide transmembrane transporter activity"/>
    <property type="evidence" value="ECO:0007669"/>
    <property type="project" value="TreeGrafter"/>
</dbReference>
<dbReference type="GO" id="GO:0015833">
    <property type="term" value="P:peptide transport"/>
    <property type="evidence" value="ECO:0007669"/>
    <property type="project" value="TreeGrafter"/>
</dbReference>
<name>A0A7V7RJ87_9BACI</name>
<evidence type="ECO:0000313" key="8">
    <source>
        <dbReference type="Proteomes" id="UP000441354"/>
    </source>
</evidence>
<gene>
    <name evidence="7" type="ORF">F7732_16790</name>
</gene>
<feature type="compositionally biased region" description="Acidic residues" evidence="4">
    <location>
        <begin position="29"/>
        <end position="39"/>
    </location>
</feature>
<evidence type="ECO:0000256" key="1">
    <source>
        <dbReference type="ARBA" id="ARBA00005695"/>
    </source>
</evidence>
<dbReference type="SUPFAM" id="SSF53850">
    <property type="entry name" value="Periplasmic binding protein-like II"/>
    <property type="match status" value="1"/>
</dbReference>
<dbReference type="FunFam" id="3.10.105.10:FF:000006">
    <property type="entry name" value="Peptide ABC transporter substrate-binding protein"/>
    <property type="match status" value="1"/>
</dbReference>
<dbReference type="Gene3D" id="3.90.76.10">
    <property type="entry name" value="Dipeptide-binding Protein, Domain 1"/>
    <property type="match status" value="1"/>
</dbReference>
<keyword evidence="3 5" id="KW-0732">Signal</keyword>
<dbReference type="Pfam" id="PF00496">
    <property type="entry name" value="SBP_bac_5"/>
    <property type="match status" value="1"/>
</dbReference>
<dbReference type="Gene3D" id="3.10.105.10">
    <property type="entry name" value="Dipeptide-binding Protein, Domain 3"/>
    <property type="match status" value="1"/>
</dbReference>
<dbReference type="PIRSF" id="PIRSF002741">
    <property type="entry name" value="MppA"/>
    <property type="match status" value="1"/>
</dbReference>
<dbReference type="PANTHER" id="PTHR30290">
    <property type="entry name" value="PERIPLASMIC BINDING COMPONENT OF ABC TRANSPORTER"/>
    <property type="match status" value="1"/>
</dbReference>
<evidence type="ECO:0000256" key="3">
    <source>
        <dbReference type="ARBA" id="ARBA00022729"/>
    </source>
</evidence>
<proteinExistence type="inferred from homology"/>
<evidence type="ECO:0000259" key="6">
    <source>
        <dbReference type="Pfam" id="PF00496"/>
    </source>
</evidence>
<organism evidence="7 8">
    <name type="scientific">Bacillus mesophilum</name>
    <dbReference type="NCBI Taxonomy" id="1071718"/>
    <lineage>
        <taxon>Bacteria</taxon>
        <taxon>Bacillati</taxon>
        <taxon>Bacillota</taxon>
        <taxon>Bacilli</taxon>
        <taxon>Bacillales</taxon>
        <taxon>Bacillaceae</taxon>
        <taxon>Bacillus</taxon>
    </lineage>
</organism>
<dbReference type="InterPro" id="IPR039424">
    <property type="entry name" value="SBP_5"/>
</dbReference>
<comment type="caution">
    <text evidence="7">The sequence shown here is derived from an EMBL/GenBank/DDBJ whole genome shotgun (WGS) entry which is preliminary data.</text>
</comment>
<evidence type="ECO:0000313" key="7">
    <source>
        <dbReference type="EMBL" id="KAB2330867.1"/>
    </source>
</evidence>
<reference evidence="7 8" key="1">
    <citation type="journal article" date="2014" name="Arch. Microbiol.">
        <title>Bacillus mesophilum sp. nov., strain IITR-54T, a novel 4-chlorobiphenyl dechlorinating bacterium.</title>
        <authorList>
            <person name="Manickam N."/>
            <person name="Singh N.K."/>
            <person name="Bajaj A."/>
            <person name="Kumar R.M."/>
            <person name="Kaur G."/>
            <person name="Kaur N."/>
            <person name="Bala M."/>
            <person name="Kumar A."/>
            <person name="Mayilraj S."/>
        </authorList>
    </citation>
    <scope>NUCLEOTIDE SEQUENCE [LARGE SCALE GENOMIC DNA]</scope>
    <source>
        <strain evidence="7 8">IITR-54</strain>
    </source>
</reference>
<comment type="similarity">
    <text evidence="1">Belongs to the bacterial solute-binding protein 5 family.</text>
</comment>
<evidence type="ECO:0000256" key="2">
    <source>
        <dbReference type="ARBA" id="ARBA00022448"/>
    </source>
</evidence>
<dbReference type="GO" id="GO:0042597">
    <property type="term" value="C:periplasmic space"/>
    <property type="evidence" value="ECO:0007669"/>
    <property type="project" value="UniProtKB-ARBA"/>
</dbReference>
<dbReference type="PANTHER" id="PTHR30290:SF9">
    <property type="entry name" value="OLIGOPEPTIDE-BINDING PROTEIN APPA"/>
    <property type="match status" value="1"/>
</dbReference>
<feature type="chain" id="PRO_5039043602" evidence="5">
    <location>
        <begin position="21"/>
        <end position="552"/>
    </location>
</feature>
<keyword evidence="2" id="KW-0813">Transport</keyword>
<dbReference type="InterPro" id="IPR000914">
    <property type="entry name" value="SBP_5_dom"/>
</dbReference>
<dbReference type="RefSeq" id="WP_151575143.1">
    <property type="nucleotide sequence ID" value="NZ_WBOT01000006.1"/>
</dbReference>
<dbReference type="Gene3D" id="3.40.190.10">
    <property type="entry name" value="Periplasmic binding protein-like II"/>
    <property type="match status" value="1"/>
</dbReference>
<sequence>MKKQAWLLSFLLVLSMFLAACSGGGNDAADAEPEEEPEAPAEPSGEPVQGGDLIIGSSGAPTMFNGLYSSDASSSDIEGMIFDSLVGSDLEFNPVTDGGLAEEVDAAEDGLTYTIKLKEGATFHDGEALNADDVVFTYNIPLSDEYDGPRKSYFEAVESVEKIDDYTVQFNMSKVDAQFPVVGLGFGILPEHILGDVPIPDLGEHEFNTKNPIGSGPFKFEEWRDGEYVKVVANEDYWDGRPYLDSVTYKIVPDANAILAQLQAGDIHYYAGVAQPDVPTVESFADAAGIRLESGLALSYTFLGLNQRMEMFQDVSVRQAITHAIDREAIVESVMAGYGEVAHVPESPLSWAYNPDVPKFEYDVEKAKQMLADAGWTPGDDGILEKDGERFSFEVKTNQGNKVREDIVVILQQQLKEVGIEIVPQIVEFSSLIADIDPGVWNFEGIVLGWSLGTDPDPSGIFHTKEIEAGLNFTAYSNPDLDVLMDQSLQELDKEKRKEQIGQVQQGLAEDQAYTFLYYPEEFRALPANLQGYEFHAKNQLYKINKWWLEQE</sequence>
<feature type="domain" description="Solute-binding protein family 5" evidence="6">
    <location>
        <begin position="99"/>
        <end position="461"/>
    </location>
</feature>
<dbReference type="AlphaFoldDB" id="A0A7V7RJ87"/>
<feature type="region of interest" description="Disordered" evidence="4">
    <location>
        <begin position="25"/>
        <end position="53"/>
    </location>
</feature>
<accession>A0A7V7RJ87</accession>